<protein>
    <submittedName>
        <fullName evidence="1">Uncharacterized protein</fullName>
    </submittedName>
</protein>
<dbReference type="AlphaFoldDB" id="A0AAV4FTU2"/>
<gene>
    <name evidence="1" type="ORF">ElyMa_003954900</name>
</gene>
<evidence type="ECO:0000313" key="2">
    <source>
        <dbReference type="Proteomes" id="UP000762676"/>
    </source>
</evidence>
<proteinExistence type="predicted"/>
<comment type="caution">
    <text evidence="1">The sequence shown here is derived from an EMBL/GenBank/DDBJ whole genome shotgun (WGS) entry which is preliminary data.</text>
</comment>
<accession>A0AAV4FTU2</accession>
<name>A0AAV4FTU2_9GAST</name>
<dbReference type="EMBL" id="BMAT01008049">
    <property type="protein sequence ID" value="GFR76913.1"/>
    <property type="molecule type" value="Genomic_DNA"/>
</dbReference>
<reference evidence="1 2" key="1">
    <citation type="journal article" date="2021" name="Elife">
        <title>Chloroplast acquisition without the gene transfer in kleptoplastic sea slugs, Plakobranchus ocellatus.</title>
        <authorList>
            <person name="Maeda T."/>
            <person name="Takahashi S."/>
            <person name="Yoshida T."/>
            <person name="Shimamura S."/>
            <person name="Takaki Y."/>
            <person name="Nagai Y."/>
            <person name="Toyoda A."/>
            <person name="Suzuki Y."/>
            <person name="Arimoto A."/>
            <person name="Ishii H."/>
            <person name="Satoh N."/>
            <person name="Nishiyama T."/>
            <person name="Hasebe M."/>
            <person name="Maruyama T."/>
            <person name="Minagawa J."/>
            <person name="Obokata J."/>
            <person name="Shigenobu S."/>
        </authorList>
    </citation>
    <scope>NUCLEOTIDE SEQUENCE [LARGE SCALE GENOMIC DNA]</scope>
</reference>
<organism evidence="1 2">
    <name type="scientific">Elysia marginata</name>
    <dbReference type="NCBI Taxonomy" id="1093978"/>
    <lineage>
        <taxon>Eukaryota</taxon>
        <taxon>Metazoa</taxon>
        <taxon>Spiralia</taxon>
        <taxon>Lophotrochozoa</taxon>
        <taxon>Mollusca</taxon>
        <taxon>Gastropoda</taxon>
        <taxon>Heterobranchia</taxon>
        <taxon>Euthyneura</taxon>
        <taxon>Panpulmonata</taxon>
        <taxon>Sacoglossa</taxon>
        <taxon>Placobranchoidea</taxon>
        <taxon>Plakobranchidae</taxon>
        <taxon>Elysia</taxon>
    </lineage>
</organism>
<dbReference type="Proteomes" id="UP000762676">
    <property type="component" value="Unassembled WGS sequence"/>
</dbReference>
<keyword evidence="2" id="KW-1185">Reference proteome</keyword>
<evidence type="ECO:0000313" key="1">
    <source>
        <dbReference type="EMBL" id="GFR76913.1"/>
    </source>
</evidence>
<sequence length="99" mass="10608">MPDVLIERGVIHQLGGLLHPVLNWCNASDISIQSGACVDCSLNISALPCPEEFSPFVPARVQHLHCSYEAETGELVPGCNQICGHVPTVRLAQFGSITV</sequence>